<evidence type="ECO:0000313" key="2">
    <source>
        <dbReference type="EMBL" id="KRS15221.1"/>
    </source>
</evidence>
<dbReference type="Proteomes" id="UP000051401">
    <property type="component" value="Unassembled WGS sequence"/>
</dbReference>
<dbReference type="Proteomes" id="UP000325785">
    <property type="component" value="Chromosome"/>
</dbReference>
<reference evidence="2 4" key="1">
    <citation type="submission" date="2015-04" db="EMBL/GenBank/DDBJ databases">
        <title>The draft genome sequence of Roseovarius indicus B108T.</title>
        <authorList>
            <person name="Li G."/>
            <person name="Lai Q."/>
            <person name="Shao Z."/>
            <person name="Yan P."/>
        </authorList>
    </citation>
    <scope>NUCLEOTIDE SEQUENCE [LARGE SCALE GENOMIC DNA]</scope>
    <source>
        <strain evidence="2 4">B108</strain>
    </source>
</reference>
<reference evidence="3 5" key="2">
    <citation type="submission" date="2018-08" db="EMBL/GenBank/DDBJ databases">
        <title>Genetic Globetrotter - A new plasmid hitch-hiking vast phylogenetic and geographic distances.</title>
        <authorList>
            <person name="Vollmers J."/>
            <person name="Petersen J."/>
        </authorList>
    </citation>
    <scope>NUCLEOTIDE SEQUENCE [LARGE SCALE GENOMIC DNA]</scope>
    <source>
        <strain evidence="3 5">DSM 26383</strain>
    </source>
</reference>
<dbReference type="PANTHER" id="PTHR40943">
    <property type="entry name" value="CYTOPLASMIC PROTEIN-RELATED"/>
    <property type="match status" value="1"/>
</dbReference>
<dbReference type="AlphaFoldDB" id="A0A0T5P242"/>
<protein>
    <submittedName>
        <fullName evidence="2">Cupin</fullName>
    </submittedName>
</protein>
<dbReference type="SUPFAM" id="SSF51182">
    <property type="entry name" value="RmlC-like cupins"/>
    <property type="match status" value="1"/>
</dbReference>
<dbReference type="EMBL" id="CP031598">
    <property type="protein sequence ID" value="QEW24871.1"/>
    <property type="molecule type" value="Genomic_DNA"/>
</dbReference>
<organism evidence="2 4">
    <name type="scientific">Roseovarius indicus</name>
    <dbReference type="NCBI Taxonomy" id="540747"/>
    <lineage>
        <taxon>Bacteria</taxon>
        <taxon>Pseudomonadati</taxon>
        <taxon>Pseudomonadota</taxon>
        <taxon>Alphaproteobacteria</taxon>
        <taxon>Rhodobacterales</taxon>
        <taxon>Roseobacteraceae</taxon>
        <taxon>Roseovarius</taxon>
    </lineage>
</organism>
<dbReference type="OrthoDB" id="9799053at2"/>
<accession>A0A0T5P242</accession>
<proteinExistence type="predicted"/>
<dbReference type="PATRIC" id="fig|540747.5.peg.3368"/>
<dbReference type="InterPro" id="IPR008579">
    <property type="entry name" value="UGlyAH_Cupin_dom"/>
</dbReference>
<dbReference type="STRING" id="540747.SAMN04488031_11131"/>
<evidence type="ECO:0000313" key="5">
    <source>
        <dbReference type="Proteomes" id="UP000325785"/>
    </source>
</evidence>
<dbReference type="KEGG" id="rid:RIdsm_00655"/>
<sequence length="114" mass="13056">MTTPKLQNPEEITDTVDWGEIPTMIEGHSHTSGVLLHKGPEGQSECGIWICTPGYWDCHVTRDEFCHFLQGRATYTRDDGEVIEITPGTVAFFEQDWKGTCRVHETVRKVYMIR</sequence>
<gene>
    <name evidence="3" type="ORF">RIdsm_00655</name>
    <name evidence="2" type="ORF">XM52_25060</name>
</gene>
<dbReference type="RefSeq" id="WP_057820759.1">
    <property type="nucleotide sequence ID" value="NZ_CAXRJZ010000029.1"/>
</dbReference>
<dbReference type="InterPro" id="IPR011051">
    <property type="entry name" value="RmlC_Cupin_sf"/>
</dbReference>
<name>A0A0T5P242_9RHOB</name>
<feature type="domain" description="(S)-ureidoglycine aminohydrolase cupin" evidence="1">
    <location>
        <begin position="39"/>
        <end position="111"/>
    </location>
</feature>
<evidence type="ECO:0000313" key="3">
    <source>
        <dbReference type="EMBL" id="QEW24871.1"/>
    </source>
</evidence>
<dbReference type="Pfam" id="PF05899">
    <property type="entry name" value="Cupin_3"/>
    <property type="match status" value="1"/>
</dbReference>
<dbReference type="InterPro" id="IPR014710">
    <property type="entry name" value="RmlC-like_jellyroll"/>
</dbReference>
<evidence type="ECO:0000259" key="1">
    <source>
        <dbReference type="Pfam" id="PF05899"/>
    </source>
</evidence>
<dbReference type="Gene3D" id="2.60.120.10">
    <property type="entry name" value="Jelly Rolls"/>
    <property type="match status" value="1"/>
</dbReference>
<evidence type="ECO:0000313" key="4">
    <source>
        <dbReference type="Proteomes" id="UP000051401"/>
    </source>
</evidence>
<dbReference type="PANTHER" id="PTHR40943:SF1">
    <property type="entry name" value="CYTOPLASMIC PROTEIN"/>
    <property type="match status" value="1"/>
</dbReference>
<dbReference type="CDD" id="cd02227">
    <property type="entry name" value="cupin_TM1112-like"/>
    <property type="match status" value="1"/>
</dbReference>
<dbReference type="EMBL" id="LAXI01000025">
    <property type="protein sequence ID" value="KRS15221.1"/>
    <property type="molecule type" value="Genomic_DNA"/>
</dbReference>
<keyword evidence="4" id="KW-1185">Reference proteome</keyword>